<dbReference type="SUPFAM" id="SSF55961">
    <property type="entry name" value="Bet v1-like"/>
    <property type="match status" value="1"/>
</dbReference>
<evidence type="ECO:0008006" key="3">
    <source>
        <dbReference type="Google" id="ProtNLM"/>
    </source>
</evidence>
<proteinExistence type="predicted"/>
<name>A0A8J3K805_9ACTN</name>
<dbReference type="AlphaFoldDB" id="A0A8J3K805"/>
<gene>
    <name evidence="1" type="ORF">Cch02nite_77120</name>
</gene>
<accession>A0A8J3K805</accession>
<evidence type="ECO:0000313" key="1">
    <source>
        <dbReference type="EMBL" id="GIF94268.1"/>
    </source>
</evidence>
<keyword evidence="2" id="KW-1185">Reference proteome</keyword>
<dbReference type="Pfam" id="PF10604">
    <property type="entry name" value="Polyketide_cyc2"/>
    <property type="match status" value="1"/>
</dbReference>
<dbReference type="RefSeq" id="WP_191841349.1">
    <property type="nucleotide sequence ID" value="NZ_BAAALB010000057.1"/>
</dbReference>
<dbReference type="EMBL" id="BONG01000088">
    <property type="protein sequence ID" value="GIF94268.1"/>
    <property type="molecule type" value="Genomic_DNA"/>
</dbReference>
<dbReference type="InterPro" id="IPR019587">
    <property type="entry name" value="Polyketide_cyclase/dehydratase"/>
</dbReference>
<protein>
    <recommendedName>
        <fullName evidence="3">Polyketide cyclase / dehydrase and lipid transport</fullName>
    </recommendedName>
</protein>
<sequence length="148" mass="16264">MPVDRFGTSARLGAPPAEVFEFLMDPRSYVELAPLIVAVRDIQADGDSVRYVSVERFRFGPFHWDNPIKVTMTPTASSHTLRSSVKSPGGVRLEATLSLVPSGKDGSEVTETVELHSPWFMRSFVLRKAREGQDGRVANLAARFGVSS</sequence>
<reference evidence="1 2" key="1">
    <citation type="submission" date="2021-01" db="EMBL/GenBank/DDBJ databases">
        <title>Whole genome shotgun sequence of Catellatospora chokoriensis NBRC 107358.</title>
        <authorList>
            <person name="Komaki H."/>
            <person name="Tamura T."/>
        </authorList>
    </citation>
    <scope>NUCLEOTIDE SEQUENCE [LARGE SCALE GENOMIC DNA]</scope>
    <source>
        <strain evidence="1 2">NBRC 107358</strain>
    </source>
</reference>
<organism evidence="1 2">
    <name type="scientific">Catellatospora chokoriensis</name>
    <dbReference type="NCBI Taxonomy" id="310353"/>
    <lineage>
        <taxon>Bacteria</taxon>
        <taxon>Bacillati</taxon>
        <taxon>Actinomycetota</taxon>
        <taxon>Actinomycetes</taxon>
        <taxon>Micromonosporales</taxon>
        <taxon>Micromonosporaceae</taxon>
        <taxon>Catellatospora</taxon>
    </lineage>
</organism>
<dbReference type="CDD" id="cd07812">
    <property type="entry name" value="SRPBCC"/>
    <property type="match status" value="1"/>
</dbReference>
<dbReference type="Gene3D" id="3.30.530.20">
    <property type="match status" value="1"/>
</dbReference>
<dbReference type="Proteomes" id="UP000619293">
    <property type="component" value="Unassembled WGS sequence"/>
</dbReference>
<evidence type="ECO:0000313" key="2">
    <source>
        <dbReference type="Proteomes" id="UP000619293"/>
    </source>
</evidence>
<dbReference type="InterPro" id="IPR023393">
    <property type="entry name" value="START-like_dom_sf"/>
</dbReference>
<comment type="caution">
    <text evidence="1">The sequence shown here is derived from an EMBL/GenBank/DDBJ whole genome shotgun (WGS) entry which is preliminary data.</text>
</comment>